<protein>
    <submittedName>
        <fullName evidence="1">Uncharacterized protein</fullName>
    </submittedName>
</protein>
<organism evidence="1 2">
    <name type="scientific">Gluconobacter morbifer G707</name>
    <dbReference type="NCBI Taxonomy" id="1088869"/>
    <lineage>
        <taxon>Bacteria</taxon>
        <taxon>Pseudomonadati</taxon>
        <taxon>Pseudomonadota</taxon>
        <taxon>Alphaproteobacteria</taxon>
        <taxon>Acetobacterales</taxon>
        <taxon>Acetobacteraceae</taxon>
        <taxon>Gluconobacter</taxon>
    </lineage>
</organism>
<proteinExistence type="predicted"/>
<dbReference type="AlphaFoldDB" id="G6XIJ8"/>
<dbReference type="Proteomes" id="UP000004949">
    <property type="component" value="Unassembled WGS sequence"/>
</dbReference>
<name>G6XIJ8_9PROT</name>
<sequence length="38" mass="4132">MAGGAHFMNIFFSVIVSPDVVRGLQLDRKTPDAELDLA</sequence>
<accession>G6XIJ8</accession>
<reference evidence="1 2" key="1">
    <citation type="submission" date="2011-10" db="EMBL/GenBank/DDBJ databases">
        <title>Genome sequence of Gluconobacter morbifer G707, isolated from Drosophila gut.</title>
        <authorList>
            <person name="Lee W.-J."/>
            <person name="Kim E.-K."/>
        </authorList>
    </citation>
    <scope>NUCLEOTIDE SEQUENCE [LARGE SCALE GENOMIC DNA]</scope>
    <source>
        <strain evidence="1 2">G707</strain>
    </source>
</reference>
<dbReference type="PATRIC" id="fig|1088869.3.peg.1410"/>
<evidence type="ECO:0000313" key="2">
    <source>
        <dbReference type="Proteomes" id="UP000004949"/>
    </source>
</evidence>
<dbReference type="EMBL" id="AGQV01000002">
    <property type="protein sequence ID" value="EHH68638.1"/>
    <property type="molecule type" value="Genomic_DNA"/>
</dbReference>
<comment type="caution">
    <text evidence="1">The sequence shown here is derived from an EMBL/GenBank/DDBJ whole genome shotgun (WGS) entry which is preliminary data.</text>
</comment>
<evidence type="ECO:0000313" key="1">
    <source>
        <dbReference type="EMBL" id="EHH68638.1"/>
    </source>
</evidence>
<gene>
    <name evidence="1" type="ORF">GMO_14080</name>
</gene>
<dbReference type="STRING" id="1088869.GMO_14080"/>
<keyword evidence="2" id="KW-1185">Reference proteome</keyword>